<dbReference type="InterPro" id="IPR011875">
    <property type="entry name" value="M1P_synthase"/>
</dbReference>
<keyword evidence="1" id="KW-0328">Glycosyltransferase</keyword>
<dbReference type="Pfam" id="PF13439">
    <property type="entry name" value="Glyco_transf_4"/>
    <property type="match status" value="1"/>
</dbReference>
<feature type="domain" description="Glycosyl transferase family 1" evidence="3">
    <location>
        <begin position="193"/>
        <end position="370"/>
    </location>
</feature>
<sequence length="398" mass="43110">MRVDLLTKEYPPEVYGGAGVHVAELSAVLRDHIEVQVRAFGADRDEQDTTSYRPPAELSGSNAALSTLGTDLLIAADCEGADLVHSHTWYANFAGHVASLLHGMPHVLSAHSLEPLRPWKAEQLGGGYRLSSFAERAAYEAAAGVIAVSAGMREDILRSYPTVDPARVHVVHNGIDIDQWSPNPETTALTSRGIDPEATTIVFVGRITRQKGLPYFLRAVRELPAEHQVVLCAGAPDTPEIAAEVDDLVAELNRDRGNVHLITEMLPRTELTQILTHATTFVCPSVYEPLGIVNLEAMACGTPVVASATGGIPEVVVDGETGYLVHFDQLTDGTGTPTDPERFIADMARALERMLSDPDRARQMGEASRRRAAEHFSWTSIGERTVEVYRAVLESHGA</sequence>
<evidence type="ECO:0000313" key="6">
    <source>
        <dbReference type="Proteomes" id="UP000644727"/>
    </source>
</evidence>
<dbReference type="PANTHER" id="PTHR12526">
    <property type="entry name" value="GLYCOSYLTRANSFERASE"/>
    <property type="match status" value="1"/>
</dbReference>
<dbReference type="Proteomes" id="UP000644727">
    <property type="component" value="Unassembled WGS sequence"/>
</dbReference>
<comment type="caution">
    <text evidence="5">The sequence shown here is derived from an EMBL/GenBank/DDBJ whole genome shotgun (WGS) entry which is preliminary data.</text>
</comment>
<evidence type="ECO:0000259" key="4">
    <source>
        <dbReference type="Pfam" id="PF13439"/>
    </source>
</evidence>
<dbReference type="Pfam" id="PF00534">
    <property type="entry name" value="Glycos_transf_1"/>
    <property type="match status" value="1"/>
</dbReference>
<reference evidence="5 6" key="1">
    <citation type="submission" date="2020-10" db="EMBL/GenBank/DDBJ databases">
        <title>Draft genome and description of Brachybacterium epidermidis sp nov.</title>
        <authorList>
            <person name="Boxberger M."/>
            <person name="La Scola B."/>
        </authorList>
    </citation>
    <scope>NUCLEOTIDE SEQUENCE [LARGE SCALE GENOMIC DNA]</scope>
    <source>
        <strain evidence="5 6">Marseille-Q2903</strain>
    </source>
</reference>
<dbReference type="RefSeq" id="WP_193866359.1">
    <property type="nucleotide sequence ID" value="NZ_JADEYR010000012.1"/>
</dbReference>
<evidence type="ECO:0000313" key="5">
    <source>
        <dbReference type="EMBL" id="MBE9404614.1"/>
    </source>
</evidence>
<evidence type="ECO:0000259" key="3">
    <source>
        <dbReference type="Pfam" id="PF00534"/>
    </source>
</evidence>
<dbReference type="InterPro" id="IPR028098">
    <property type="entry name" value="Glyco_trans_4-like_N"/>
</dbReference>
<proteinExistence type="predicted"/>
<organism evidence="5 6">
    <name type="scientific">Brachybacterium epidermidis</name>
    <dbReference type="NCBI Taxonomy" id="2781983"/>
    <lineage>
        <taxon>Bacteria</taxon>
        <taxon>Bacillati</taxon>
        <taxon>Actinomycetota</taxon>
        <taxon>Actinomycetes</taxon>
        <taxon>Micrococcales</taxon>
        <taxon>Dermabacteraceae</taxon>
        <taxon>Brachybacterium</taxon>
    </lineage>
</organism>
<protein>
    <submittedName>
        <fullName evidence="5">Glycogen synthase</fullName>
    </submittedName>
</protein>
<dbReference type="PANTHER" id="PTHR12526:SF590">
    <property type="entry name" value="ALPHA-MALTOSE-1-PHOSPHATE SYNTHASE"/>
    <property type="match status" value="1"/>
</dbReference>
<evidence type="ECO:0000256" key="1">
    <source>
        <dbReference type="ARBA" id="ARBA00022676"/>
    </source>
</evidence>
<dbReference type="SUPFAM" id="SSF53756">
    <property type="entry name" value="UDP-Glycosyltransferase/glycogen phosphorylase"/>
    <property type="match status" value="1"/>
</dbReference>
<dbReference type="InterPro" id="IPR001296">
    <property type="entry name" value="Glyco_trans_1"/>
</dbReference>
<evidence type="ECO:0000256" key="2">
    <source>
        <dbReference type="ARBA" id="ARBA00022679"/>
    </source>
</evidence>
<name>A0ABR9W2E6_9MICO</name>
<gene>
    <name evidence="5" type="primary">glgA</name>
    <name evidence="5" type="ORF">IOE58_10610</name>
</gene>
<dbReference type="CDD" id="cd03801">
    <property type="entry name" value="GT4_PimA-like"/>
    <property type="match status" value="1"/>
</dbReference>
<accession>A0ABR9W2E6</accession>
<dbReference type="EMBL" id="JADEYR010000012">
    <property type="protein sequence ID" value="MBE9404614.1"/>
    <property type="molecule type" value="Genomic_DNA"/>
</dbReference>
<keyword evidence="2" id="KW-0808">Transferase</keyword>
<dbReference type="NCBIfam" id="TIGR02149">
    <property type="entry name" value="glgA_Coryne"/>
    <property type="match status" value="1"/>
</dbReference>
<keyword evidence="6" id="KW-1185">Reference proteome</keyword>
<dbReference type="Gene3D" id="3.40.50.2000">
    <property type="entry name" value="Glycogen Phosphorylase B"/>
    <property type="match status" value="2"/>
</dbReference>
<feature type="domain" description="Glycosyltransferase subfamily 4-like N-terminal" evidence="4">
    <location>
        <begin position="15"/>
        <end position="179"/>
    </location>
</feature>